<gene>
    <name evidence="1" type="ORF">TRV642_3389</name>
</gene>
<protein>
    <submittedName>
        <fullName evidence="1">Uncharacterized protein</fullName>
    </submittedName>
</protein>
<dbReference type="EMBL" id="OX336425">
    <property type="protein sequence ID" value="CAI2768189.1"/>
    <property type="molecule type" value="Genomic_DNA"/>
</dbReference>
<proteinExistence type="predicted"/>
<accession>A0A9W4TJZ9</accession>
<evidence type="ECO:0000313" key="2">
    <source>
        <dbReference type="Proteomes" id="UP001152749"/>
    </source>
</evidence>
<name>A0A9W4TJZ9_9FLAO</name>
<organism evidence="1 2">
    <name type="scientific">Flavobacterium collinsii</name>
    <dbReference type="NCBI Taxonomy" id="1114861"/>
    <lineage>
        <taxon>Bacteria</taxon>
        <taxon>Pseudomonadati</taxon>
        <taxon>Bacteroidota</taxon>
        <taxon>Flavobacteriia</taxon>
        <taxon>Flavobacteriales</taxon>
        <taxon>Flavobacteriaceae</taxon>
        <taxon>Flavobacterium</taxon>
    </lineage>
</organism>
<evidence type="ECO:0000313" key="1">
    <source>
        <dbReference type="EMBL" id="CAI2768189.1"/>
    </source>
</evidence>
<dbReference type="AlphaFoldDB" id="A0A9W4TJZ9"/>
<sequence>MPNLFSPEKFSVYTFFEEIRANENKFIKYNSQLEIPNDVSLYHTDLDEDVIYLKIAHNITGKDMHGAMKLSNTIIRNASYYIVEKIATTEKYRKGGIATLLYKFVVELGLDFMSDSIHTTFGSKDLWQKFPFYFPEKKVYILNIKTFYKRKYNTQNEFTIWGKQSDDDFDFLEKEDKIYLLEELYSSNTITKMQKDFFVNNIENLSDKSNIRLVLE</sequence>
<reference evidence="1" key="1">
    <citation type="submission" date="2022-09" db="EMBL/GenBank/DDBJ databases">
        <authorList>
            <person name="Duchaud E."/>
        </authorList>
    </citation>
    <scope>NUCLEOTIDE SEQUENCE</scope>
    <source>
        <strain evidence="1">TRV642</strain>
    </source>
</reference>
<dbReference type="Proteomes" id="UP001152749">
    <property type="component" value="Chromosome"/>
</dbReference>
<dbReference type="KEGG" id="fcs:TRV642_3389"/>